<reference evidence="1" key="1">
    <citation type="journal article" date="2015" name="Nature">
        <title>Complex archaea that bridge the gap between prokaryotes and eukaryotes.</title>
        <authorList>
            <person name="Spang A."/>
            <person name="Saw J.H."/>
            <person name="Jorgensen S.L."/>
            <person name="Zaremba-Niedzwiedzka K."/>
            <person name="Martijn J."/>
            <person name="Lind A.E."/>
            <person name="van Eijk R."/>
            <person name="Schleper C."/>
            <person name="Guy L."/>
            <person name="Ettema T.J."/>
        </authorList>
    </citation>
    <scope>NUCLEOTIDE SEQUENCE</scope>
</reference>
<organism evidence="1">
    <name type="scientific">marine sediment metagenome</name>
    <dbReference type="NCBI Taxonomy" id="412755"/>
    <lineage>
        <taxon>unclassified sequences</taxon>
        <taxon>metagenomes</taxon>
        <taxon>ecological metagenomes</taxon>
    </lineage>
</organism>
<protein>
    <submittedName>
        <fullName evidence="1">Uncharacterized protein</fullName>
    </submittedName>
</protein>
<dbReference type="AlphaFoldDB" id="A0A0F9FGT7"/>
<feature type="non-terminal residue" evidence="1">
    <location>
        <position position="1"/>
    </location>
</feature>
<name>A0A0F9FGT7_9ZZZZ</name>
<gene>
    <name evidence="1" type="ORF">LCGC14_1954180</name>
</gene>
<proteinExistence type="predicted"/>
<evidence type="ECO:0000313" key="1">
    <source>
        <dbReference type="EMBL" id="KKL85488.1"/>
    </source>
</evidence>
<sequence>IGPLGYPQSGKFFADDRGARTEITVLPLTELPGGLELR</sequence>
<accession>A0A0F9FGT7</accession>
<comment type="caution">
    <text evidence="1">The sequence shown here is derived from an EMBL/GenBank/DDBJ whole genome shotgun (WGS) entry which is preliminary data.</text>
</comment>
<dbReference type="EMBL" id="LAZR01021392">
    <property type="protein sequence ID" value="KKL85488.1"/>
    <property type="molecule type" value="Genomic_DNA"/>
</dbReference>